<evidence type="ECO:0000256" key="2">
    <source>
        <dbReference type="ARBA" id="ARBA00022723"/>
    </source>
</evidence>
<dbReference type="Pfam" id="PF00096">
    <property type="entry name" value="zf-C2H2"/>
    <property type="match status" value="5"/>
</dbReference>
<dbReference type="Proteomes" id="UP000301870">
    <property type="component" value="Chromosome 17"/>
</dbReference>
<dbReference type="FunFam" id="3.30.160.60:FF:000100">
    <property type="entry name" value="Zinc finger 45-like"/>
    <property type="match status" value="1"/>
</dbReference>
<proteinExistence type="predicted"/>
<dbReference type="GO" id="GO:0008270">
    <property type="term" value="F:zinc ion binding"/>
    <property type="evidence" value="ECO:0007669"/>
    <property type="project" value="UniProtKB-KW"/>
</dbReference>
<accession>A0A9J7E7H5</accession>
<evidence type="ECO:0000313" key="12">
    <source>
        <dbReference type="RefSeq" id="XP_022823327.1"/>
    </source>
</evidence>
<feature type="domain" description="C2H2-type" evidence="10">
    <location>
        <begin position="601"/>
        <end position="628"/>
    </location>
</feature>
<dbReference type="GO" id="GO:0000978">
    <property type="term" value="F:RNA polymerase II cis-regulatory region sequence-specific DNA binding"/>
    <property type="evidence" value="ECO:0007669"/>
    <property type="project" value="TreeGrafter"/>
</dbReference>
<dbReference type="GO" id="GO:0003700">
    <property type="term" value="F:DNA-binding transcription factor activity"/>
    <property type="evidence" value="ECO:0007669"/>
    <property type="project" value="TreeGrafter"/>
</dbReference>
<name>A0A9J7E7H5_SPOLT</name>
<dbReference type="GO" id="GO:0005634">
    <property type="term" value="C:nucleus"/>
    <property type="evidence" value="ECO:0007669"/>
    <property type="project" value="UniProtKB-SubCell"/>
</dbReference>
<keyword evidence="3" id="KW-0677">Repeat</keyword>
<evidence type="ECO:0000256" key="9">
    <source>
        <dbReference type="SAM" id="MobiDB-lite"/>
    </source>
</evidence>
<dbReference type="InterPro" id="IPR050589">
    <property type="entry name" value="Ikaros_C2H2-ZF"/>
</dbReference>
<sequence>MEGQPLNCPLCCNATFSSKQSLVEHLSNSLSIISCPLCNHKSPSLPHLIDHLSQESCQSDSNVLNNINVQSIIFEHSTEDNIENSTDIGNSDIKVYENEISTNSDHQLDANEANKMYVELFTKQMKPCLETRELKLIKENGENRYMIVTQDDADLSAGNTIVTKNTDGTISLTTVKDMEMETDAMMATDTMPDETQEEIYSCNTCKVSFTSVIEHIQNYHNDQEVVVESEYLQEPIDQTENHTESTPLDYEPMDGEDPLVTPDKQTPRRVITDTGDIVEEPMLFKTDAQIVTDTLDLGADHETIKAEQTEQVGVLTKRYIQVNTMSGGVIKDIGQVNENEDDKDSTIIEHKDIVVTRRYIPVDKGALKDPIQTDAKDKIGQFHKVVVKEVPTDCGFALKTYQCLACDISVTNLDEFKIHPCKILKYPCPYCPVAYENYKSLCAHMKAHKAKTEQHALPVSYECGICNTVFLTNKSLKLHKRMHDPIKSRAIEPPVENTDGTKVSKATYRCTICNKMIPCDYKAIHQNSHKTSEKMNCGICNKKFTSLEYLEMHTSVHNVDKTPINNQDQNLPYNCLYCNRRFARPHEKVKHERIHTGEKPHSCEICGKSFRVSYCLTLHMRTHTGARPYACPHCGKRFKAHSVYNHHLLTHSEVRAYKCPFCPKAFKTSVQLAGHKNSHTKPFQCQHCNRPFASLYAVRVHTETHSRQNNLKFVCDMCGASYARAFALKDHIKQAHSQDQESEASPSPSRSIPADEDWMIKHNPDSLNKDLTHEVSYFCFVLNYHQNKLAFFILFFNCLPNSGSLDSGNDRNHSLRPIFY</sequence>
<evidence type="ECO:0000256" key="5">
    <source>
        <dbReference type="ARBA" id="ARBA00022833"/>
    </source>
</evidence>
<dbReference type="Pfam" id="PF13894">
    <property type="entry name" value="zf-C2H2_4"/>
    <property type="match status" value="1"/>
</dbReference>
<dbReference type="PROSITE" id="PS00028">
    <property type="entry name" value="ZINC_FINGER_C2H2_1"/>
    <property type="match status" value="9"/>
</dbReference>
<organism evidence="11 12">
    <name type="scientific">Spodoptera litura</name>
    <name type="common">Asian cotton leafworm</name>
    <dbReference type="NCBI Taxonomy" id="69820"/>
    <lineage>
        <taxon>Eukaryota</taxon>
        <taxon>Metazoa</taxon>
        <taxon>Ecdysozoa</taxon>
        <taxon>Arthropoda</taxon>
        <taxon>Hexapoda</taxon>
        <taxon>Insecta</taxon>
        <taxon>Pterygota</taxon>
        <taxon>Neoptera</taxon>
        <taxon>Endopterygota</taxon>
        <taxon>Lepidoptera</taxon>
        <taxon>Glossata</taxon>
        <taxon>Ditrysia</taxon>
        <taxon>Noctuoidea</taxon>
        <taxon>Noctuidae</taxon>
        <taxon>Amphipyrinae</taxon>
        <taxon>Spodoptera</taxon>
    </lineage>
</organism>
<dbReference type="AlphaFoldDB" id="A0A9J7E7H5"/>
<dbReference type="SUPFAM" id="SSF57667">
    <property type="entry name" value="beta-beta-alpha zinc fingers"/>
    <property type="match status" value="6"/>
</dbReference>
<dbReference type="InterPro" id="IPR013087">
    <property type="entry name" value="Znf_C2H2_type"/>
</dbReference>
<keyword evidence="7" id="KW-0539">Nucleus</keyword>
<dbReference type="PANTHER" id="PTHR24404:SF114">
    <property type="entry name" value="KLUMPFUSS, ISOFORM B-RELATED"/>
    <property type="match status" value="1"/>
</dbReference>
<evidence type="ECO:0000256" key="3">
    <source>
        <dbReference type="ARBA" id="ARBA00022737"/>
    </source>
</evidence>
<dbReference type="GeneID" id="111354213"/>
<dbReference type="RefSeq" id="XP_022823327.1">
    <property type="nucleotide sequence ID" value="XM_022967559.1"/>
</dbReference>
<dbReference type="InterPro" id="IPR036236">
    <property type="entry name" value="Znf_C2H2_sf"/>
</dbReference>
<dbReference type="FunFam" id="3.30.160.60:FF:000634">
    <property type="entry name" value="Zinc finger X-chromosomal protein"/>
    <property type="match status" value="1"/>
</dbReference>
<dbReference type="SMART" id="SM00355">
    <property type="entry name" value="ZnF_C2H2"/>
    <property type="match status" value="13"/>
</dbReference>
<keyword evidence="5" id="KW-0862">Zinc</keyword>
<evidence type="ECO:0000256" key="4">
    <source>
        <dbReference type="ARBA" id="ARBA00022771"/>
    </source>
</evidence>
<evidence type="ECO:0000313" key="11">
    <source>
        <dbReference type="Proteomes" id="UP000301870"/>
    </source>
</evidence>
<evidence type="ECO:0000256" key="6">
    <source>
        <dbReference type="ARBA" id="ARBA00023125"/>
    </source>
</evidence>
<dbReference type="PROSITE" id="PS50157">
    <property type="entry name" value="ZINC_FINGER_C2H2_2"/>
    <property type="match status" value="9"/>
</dbReference>
<evidence type="ECO:0000259" key="10">
    <source>
        <dbReference type="PROSITE" id="PS50157"/>
    </source>
</evidence>
<dbReference type="OrthoDB" id="3437960at2759"/>
<dbReference type="Gene3D" id="3.30.160.60">
    <property type="entry name" value="Classic Zinc Finger"/>
    <property type="match status" value="7"/>
</dbReference>
<comment type="subcellular location">
    <subcellularLocation>
        <location evidence="1">Nucleus</location>
    </subcellularLocation>
</comment>
<keyword evidence="2" id="KW-0479">Metal-binding</keyword>
<protein>
    <submittedName>
        <fullName evidence="12">Zinc finger protein 616-like isoform X1</fullName>
    </submittedName>
</protein>
<feature type="domain" description="C2H2-type" evidence="10">
    <location>
        <begin position="683"/>
        <end position="710"/>
    </location>
</feature>
<evidence type="ECO:0000256" key="8">
    <source>
        <dbReference type="PROSITE-ProRule" id="PRU00042"/>
    </source>
</evidence>
<dbReference type="PANTHER" id="PTHR24404">
    <property type="entry name" value="ZINC FINGER PROTEIN"/>
    <property type="match status" value="1"/>
</dbReference>
<feature type="domain" description="C2H2-type" evidence="10">
    <location>
        <begin position="657"/>
        <end position="684"/>
    </location>
</feature>
<keyword evidence="6" id="KW-0238">DNA-binding</keyword>
<dbReference type="GO" id="GO:0006357">
    <property type="term" value="P:regulation of transcription by RNA polymerase II"/>
    <property type="evidence" value="ECO:0007669"/>
    <property type="project" value="TreeGrafter"/>
</dbReference>
<reference evidence="12" key="1">
    <citation type="submission" date="2025-08" db="UniProtKB">
        <authorList>
            <consortium name="RefSeq"/>
        </authorList>
    </citation>
    <scope>IDENTIFICATION</scope>
    <source>
        <strain evidence="12">Ishihara</strain>
        <tissue evidence="12">Whole body</tissue>
    </source>
</reference>
<feature type="domain" description="C2H2-type" evidence="10">
    <location>
        <begin position="461"/>
        <end position="488"/>
    </location>
</feature>
<feature type="domain" description="C2H2-type" evidence="10">
    <location>
        <begin position="426"/>
        <end position="453"/>
    </location>
</feature>
<feature type="domain" description="C2H2-type" evidence="10">
    <location>
        <begin position="535"/>
        <end position="562"/>
    </location>
</feature>
<keyword evidence="11" id="KW-1185">Reference proteome</keyword>
<feature type="domain" description="C2H2-type" evidence="10">
    <location>
        <begin position="573"/>
        <end position="600"/>
    </location>
</feature>
<feature type="domain" description="C2H2-type" evidence="10">
    <location>
        <begin position="629"/>
        <end position="656"/>
    </location>
</feature>
<keyword evidence="4 8" id="KW-0863">Zinc-finger</keyword>
<feature type="region of interest" description="Disordered" evidence="9">
    <location>
        <begin position="736"/>
        <end position="756"/>
    </location>
</feature>
<evidence type="ECO:0000256" key="1">
    <source>
        <dbReference type="ARBA" id="ARBA00004123"/>
    </source>
</evidence>
<evidence type="ECO:0000256" key="7">
    <source>
        <dbReference type="ARBA" id="ARBA00023242"/>
    </source>
</evidence>
<feature type="domain" description="C2H2-type" evidence="10">
    <location>
        <begin position="713"/>
        <end position="741"/>
    </location>
</feature>
<gene>
    <name evidence="12" type="primary">LOC111354213</name>
</gene>
<dbReference type="KEGG" id="sliu:111354213"/>